<sequence length="161" mass="18093">MHRQPHIPLFSPPIRPSAHPPVHPSIHPTTTPHHAHIVIYHASTPEILIRIRHPPSISPCFTLPYHPIPFHTIHPTSYIHGTPVRLPVFVIPLALALTFPRERTRRYGIYGRSECACLTSGPRSAGERLGVGWGSVMCGFFVLLLRCIGLDWIAWFVCLCV</sequence>
<name>A0A6A6W5A1_9PEZI</name>
<evidence type="ECO:0000313" key="1">
    <source>
        <dbReference type="EMBL" id="KAF2757725.1"/>
    </source>
</evidence>
<dbReference type="AlphaFoldDB" id="A0A6A6W5A1"/>
<protein>
    <submittedName>
        <fullName evidence="1">Uncharacterized protein</fullName>
    </submittedName>
</protein>
<dbReference type="EMBL" id="ML996573">
    <property type="protein sequence ID" value="KAF2757725.1"/>
    <property type="molecule type" value="Genomic_DNA"/>
</dbReference>
<keyword evidence="2" id="KW-1185">Reference proteome</keyword>
<accession>A0A6A6W5A1</accession>
<reference evidence="1" key="1">
    <citation type="journal article" date="2020" name="Stud. Mycol.">
        <title>101 Dothideomycetes genomes: a test case for predicting lifestyles and emergence of pathogens.</title>
        <authorList>
            <person name="Haridas S."/>
            <person name="Albert R."/>
            <person name="Binder M."/>
            <person name="Bloem J."/>
            <person name="Labutti K."/>
            <person name="Salamov A."/>
            <person name="Andreopoulos B."/>
            <person name="Baker S."/>
            <person name="Barry K."/>
            <person name="Bills G."/>
            <person name="Bluhm B."/>
            <person name="Cannon C."/>
            <person name="Castanera R."/>
            <person name="Culley D."/>
            <person name="Daum C."/>
            <person name="Ezra D."/>
            <person name="Gonzalez J."/>
            <person name="Henrissat B."/>
            <person name="Kuo A."/>
            <person name="Liang C."/>
            <person name="Lipzen A."/>
            <person name="Lutzoni F."/>
            <person name="Magnuson J."/>
            <person name="Mondo S."/>
            <person name="Nolan M."/>
            <person name="Ohm R."/>
            <person name="Pangilinan J."/>
            <person name="Park H.-J."/>
            <person name="Ramirez L."/>
            <person name="Alfaro M."/>
            <person name="Sun H."/>
            <person name="Tritt A."/>
            <person name="Yoshinaga Y."/>
            <person name="Zwiers L.-H."/>
            <person name="Turgeon B."/>
            <person name="Goodwin S."/>
            <person name="Spatafora J."/>
            <person name="Crous P."/>
            <person name="Grigoriev I."/>
        </authorList>
    </citation>
    <scope>NUCLEOTIDE SEQUENCE</scope>
    <source>
        <strain evidence="1">CBS 121739</strain>
    </source>
</reference>
<gene>
    <name evidence="1" type="ORF">EJ05DRAFT_398509</name>
</gene>
<dbReference type="RefSeq" id="XP_033600176.1">
    <property type="nucleotide sequence ID" value="XM_033741407.1"/>
</dbReference>
<dbReference type="Proteomes" id="UP000799437">
    <property type="component" value="Unassembled WGS sequence"/>
</dbReference>
<proteinExistence type="predicted"/>
<evidence type="ECO:0000313" key="2">
    <source>
        <dbReference type="Proteomes" id="UP000799437"/>
    </source>
</evidence>
<organism evidence="1 2">
    <name type="scientific">Pseudovirgaria hyperparasitica</name>
    <dbReference type="NCBI Taxonomy" id="470096"/>
    <lineage>
        <taxon>Eukaryota</taxon>
        <taxon>Fungi</taxon>
        <taxon>Dikarya</taxon>
        <taxon>Ascomycota</taxon>
        <taxon>Pezizomycotina</taxon>
        <taxon>Dothideomycetes</taxon>
        <taxon>Dothideomycetes incertae sedis</taxon>
        <taxon>Acrospermales</taxon>
        <taxon>Acrospermaceae</taxon>
        <taxon>Pseudovirgaria</taxon>
    </lineage>
</organism>
<dbReference type="GeneID" id="54482461"/>